<organism evidence="1 2">
    <name type="scientific">Portunus trituberculatus</name>
    <name type="common">Swimming crab</name>
    <name type="synonym">Neptunus trituberculatus</name>
    <dbReference type="NCBI Taxonomy" id="210409"/>
    <lineage>
        <taxon>Eukaryota</taxon>
        <taxon>Metazoa</taxon>
        <taxon>Ecdysozoa</taxon>
        <taxon>Arthropoda</taxon>
        <taxon>Crustacea</taxon>
        <taxon>Multicrustacea</taxon>
        <taxon>Malacostraca</taxon>
        <taxon>Eumalacostraca</taxon>
        <taxon>Eucarida</taxon>
        <taxon>Decapoda</taxon>
        <taxon>Pleocyemata</taxon>
        <taxon>Brachyura</taxon>
        <taxon>Eubrachyura</taxon>
        <taxon>Portunoidea</taxon>
        <taxon>Portunidae</taxon>
        <taxon>Portuninae</taxon>
        <taxon>Portunus</taxon>
    </lineage>
</organism>
<evidence type="ECO:0000313" key="2">
    <source>
        <dbReference type="Proteomes" id="UP000324222"/>
    </source>
</evidence>
<proteinExistence type="predicted"/>
<keyword evidence="2" id="KW-1185">Reference proteome</keyword>
<name>A0A5B7DTZ4_PORTR</name>
<protein>
    <submittedName>
        <fullName evidence="1">Uncharacterized protein</fullName>
    </submittedName>
</protein>
<comment type="caution">
    <text evidence="1">The sequence shown here is derived from an EMBL/GenBank/DDBJ whole genome shotgun (WGS) entry which is preliminary data.</text>
</comment>
<evidence type="ECO:0000313" key="1">
    <source>
        <dbReference type="EMBL" id="MPC24527.1"/>
    </source>
</evidence>
<accession>A0A5B7DTZ4</accession>
<sequence length="102" mass="11516">MTGKSQVSPASNGSHQLRENSIILITGAGCWGVVRQTRGKSERVLGPPDGWPWEKLAWCGAGSEWRAASGTCWLAGWCPWAPYGLREVTDVTTISRRWWWWW</sequence>
<dbReference type="PROSITE" id="PS51257">
    <property type="entry name" value="PROKAR_LIPOPROTEIN"/>
    <property type="match status" value="1"/>
</dbReference>
<gene>
    <name evidence="1" type="ORF">E2C01_017610</name>
</gene>
<dbReference type="AlphaFoldDB" id="A0A5B7DTZ4"/>
<dbReference type="EMBL" id="VSRR010001340">
    <property type="protein sequence ID" value="MPC24527.1"/>
    <property type="molecule type" value="Genomic_DNA"/>
</dbReference>
<dbReference type="Proteomes" id="UP000324222">
    <property type="component" value="Unassembled WGS sequence"/>
</dbReference>
<reference evidence="1 2" key="1">
    <citation type="submission" date="2019-05" db="EMBL/GenBank/DDBJ databases">
        <title>Another draft genome of Portunus trituberculatus and its Hox gene families provides insights of decapod evolution.</title>
        <authorList>
            <person name="Jeong J.-H."/>
            <person name="Song I."/>
            <person name="Kim S."/>
            <person name="Choi T."/>
            <person name="Kim D."/>
            <person name="Ryu S."/>
            <person name="Kim W."/>
        </authorList>
    </citation>
    <scope>NUCLEOTIDE SEQUENCE [LARGE SCALE GENOMIC DNA]</scope>
    <source>
        <tissue evidence="1">Muscle</tissue>
    </source>
</reference>